<dbReference type="InterPro" id="IPR015507">
    <property type="entry name" value="rRNA-MeTfrase_E"/>
</dbReference>
<proteinExistence type="inferred from homology"/>
<name>A0A2N7U689_9GAMM</name>
<evidence type="ECO:0000256" key="5">
    <source>
        <dbReference type="ARBA" id="ARBA00037569"/>
    </source>
</evidence>
<evidence type="ECO:0000256" key="1">
    <source>
        <dbReference type="ARBA" id="ARBA00022552"/>
    </source>
</evidence>
<evidence type="ECO:0000256" key="9">
    <source>
        <dbReference type="ARBA" id="ARBA00042745"/>
    </source>
</evidence>
<comment type="catalytic activity">
    <reaction evidence="10 11">
        <text>uridine(2552) in 23S rRNA + S-adenosyl-L-methionine = 2'-O-methyluridine(2552) in 23S rRNA + S-adenosyl-L-homocysteine + H(+)</text>
        <dbReference type="Rhea" id="RHEA:42720"/>
        <dbReference type="Rhea" id="RHEA-COMP:10202"/>
        <dbReference type="Rhea" id="RHEA-COMP:10203"/>
        <dbReference type="ChEBI" id="CHEBI:15378"/>
        <dbReference type="ChEBI" id="CHEBI:57856"/>
        <dbReference type="ChEBI" id="CHEBI:59789"/>
        <dbReference type="ChEBI" id="CHEBI:65315"/>
        <dbReference type="ChEBI" id="CHEBI:74478"/>
        <dbReference type="EC" id="2.1.1.166"/>
    </reaction>
</comment>
<evidence type="ECO:0000259" key="14">
    <source>
        <dbReference type="Pfam" id="PF01728"/>
    </source>
</evidence>
<dbReference type="InterPro" id="IPR050082">
    <property type="entry name" value="RNA_methyltr_RlmE"/>
</dbReference>
<dbReference type="NCBIfam" id="NF008390">
    <property type="entry name" value="PRK11188.1"/>
    <property type="match status" value="1"/>
</dbReference>
<dbReference type="EMBL" id="PNRF01000015">
    <property type="protein sequence ID" value="PMR75953.1"/>
    <property type="molecule type" value="Genomic_DNA"/>
</dbReference>
<dbReference type="OrthoDB" id="9790080at2"/>
<evidence type="ECO:0000256" key="4">
    <source>
        <dbReference type="ARBA" id="ARBA00022691"/>
    </source>
</evidence>
<feature type="compositionally biased region" description="Polar residues" evidence="13">
    <location>
        <begin position="1"/>
        <end position="16"/>
    </location>
</feature>
<keyword evidence="2 11" id="KW-0489">Methyltransferase</keyword>
<dbReference type="FunFam" id="3.40.50.150:FF:000005">
    <property type="entry name" value="Ribosomal RNA large subunit methyltransferase E"/>
    <property type="match status" value="1"/>
</dbReference>
<feature type="active site" description="Proton acceptor" evidence="11 12">
    <location>
        <position position="190"/>
    </location>
</feature>
<dbReference type="InterPro" id="IPR002877">
    <property type="entry name" value="RNA_MeTrfase_FtsJ_dom"/>
</dbReference>
<dbReference type="PANTHER" id="PTHR10920:SF18">
    <property type="entry name" value="RRNA METHYLTRANSFERASE 2, MITOCHONDRIAL"/>
    <property type="match status" value="1"/>
</dbReference>
<comment type="caution">
    <text evidence="15">The sequence shown here is derived from an EMBL/GenBank/DDBJ whole genome shotgun (WGS) entry which is preliminary data.</text>
</comment>
<protein>
    <recommendedName>
        <fullName evidence="7 11">Ribosomal RNA large subunit methyltransferase E</fullName>
        <ecNumber evidence="6 11">2.1.1.166</ecNumber>
    </recommendedName>
    <alternativeName>
        <fullName evidence="9 11">23S rRNA Um2552 methyltransferase</fullName>
    </alternativeName>
    <alternativeName>
        <fullName evidence="8 11">rRNA (uridine-2'-O-)-methyltransferase</fullName>
    </alternativeName>
</protein>
<evidence type="ECO:0000313" key="15">
    <source>
        <dbReference type="EMBL" id="PMR75953.1"/>
    </source>
</evidence>
<dbReference type="EC" id="2.1.1.166" evidence="6 11"/>
<dbReference type="Gene3D" id="3.40.50.150">
    <property type="entry name" value="Vaccinia Virus protein VP39"/>
    <property type="match status" value="1"/>
</dbReference>
<comment type="similarity">
    <text evidence="11">Belongs to the class I-like SAM-binding methyltransferase superfamily. RNA methyltransferase RlmE family.</text>
</comment>
<evidence type="ECO:0000256" key="7">
    <source>
        <dbReference type="ARBA" id="ARBA00041129"/>
    </source>
</evidence>
<evidence type="ECO:0000256" key="3">
    <source>
        <dbReference type="ARBA" id="ARBA00022679"/>
    </source>
</evidence>
<reference evidence="15 16" key="1">
    <citation type="submission" date="2018-01" db="EMBL/GenBank/DDBJ databases">
        <title>Halomonas endophytica sp. nov., isolated from storage liquid in the stems of Populus euphratica.</title>
        <authorList>
            <person name="Chen C."/>
        </authorList>
    </citation>
    <scope>NUCLEOTIDE SEQUENCE [LARGE SCALE GENOMIC DNA]</scope>
    <source>
        <strain evidence="15 16">MC28</strain>
    </source>
</reference>
<comment type="function">
    <text evidence="5 11">Specifically methylates the uridine in position 2552 of 23S rRNA at the 2'-O position of the ribose in the fully assembled 50S ribosomal subunit.</text>
</comment>
<organism evidence="15 16">
    <name type="scientific">Billgrantia endophytica</name>
    <dbReference type="NCBI Taxonomy" id="2033802"/>
    <lineage>
        <taxon>Bacteria</taxon>
        <taxon>Pseudomonadati</taxon>
        <taxon>Pseudomonadota</taxon>
        <taxon>Gammaproteobacteria</taxon>
        <taxon>Oceanospirillales</taxon>
        <taxon>Halomonadaceae</taxon>
        <taxon>Billgrantia</taxon>
    </lineage>
</organism>
<sequence length="235" mass="25294">MARSTSPSRGNASSSRPGDKRAVGKAGGAKGASKTSAGWLKEHFDDRFVQQSWQDGYRSRASYKLLALNEKDRLFRPGMAVIDLGAAPGGWSQVAAEQVGSGGVVIASDILEMDGLAGVDFIQGDFTDESVLESILAILGDRPVDLVMSDMAPNMSGMAAIDQPQAMYLVELALDLARQTLAPEGRFLAKVFQGEGFDAYLKELRGSFRKVVTRKPEASRARSREVYLLADGFRG</sequence>
<feature type="domain" description="Ribosomal RNA methyltransferase FtsJ" evidence="14">
    <location>
        <begin position="57"/>
        <end position="233"/>
    </location>
</feature>
<feature type="region of interest" description="Disordered" evidence="13">
    <location>
        <begin position="1"/>
        <end position="34"/>
    </location>
</feature>
<keyword evidence="4 11" id="KW-0949">S-adenosyl-L-methionine</keyword>
<feature type="binding site" evidence="11">
    <location>
        <position position="89"/>
    </location>
    <ligand>
        <name>S-adenosyl-L-methionine</name>
        <dbReference type="ChEBI" id="CHEBI:59789"/>
    </ligand>
</feature>
<keyword evidence="11" id="KW-0963">Cytoplasm</keyword>
<evidence type="ECO:0000256" key="8">
    <source>
        <dbReference type="ARBA" id="ARBA00041995"/>
    </source>
</evidence>
<dbReference type="Proteomes" id="UP000235803">
    <property type="component" value="Unassembled WGS sequence"/>
</dbReference>
<dbReference type="InterPro" id="IPR029063">
    <property type="entry name" value="SAM-dependent_MTases_sf"/>
</dbReference>
<comment type="subcellular location">
    <subcellularLocation>
        <location evidence="11">Cytoplasm</location>
    </subcellularLocation>
</comment>
<keyword evidence="16" id="KW-1185">Reference proteome</keyword>
<evidence type="ECO:0000313" key="16">
    <source>
        <dbReference type="Proteomes" id="UP000235803"/>
    </source>
</evidence>
<dbReference type="AlphaFoldDB" id="A0A2N7U689"/>
<dbReference type="GO" id="GO:0005737">
    <property type="term" value="C:cytoplasm"/>
    <property type="evidence" value="ECO:0007669"/>
    <property type="project" value="UniProtKB-SubCell"/>
</dbReference>
<dbReference type="GO" id="GO:0008650">
    <property type="term" value="F:rRNA (uridine-2'-O-)-methyltransferase activity"/>
    <property type="evidence" value="ECO:0007669"/>
    <property type="project" value="UniProtKB-UniRule"/>
</dbReference>
<evidence type="ECO:0000256" key="13">
    <source>
        <dbReference type="SAM" id="MobiDB-lite"/>
    </source>
</evidence>
<evidence type="ECO:0000256" key="2">
    <source>
        <dbReference type="ARBA" id="ARBA00022603"/>
    </source>
</evidence>
<feature type="binding site" evidence="11">
    <location>
        <position position="109"/>
    </location>
    <ligand>
        <name>S-adenosyl-L-methionine</name>
        <dbReference type="ChEBI" id="CHEBI:59789"/>
    </ligand>
</feature>
<evidence type="ECO:0000256" key="6">
    <source>
        <dbReference type="ARBA" id="ARBA00038861"/>
    </source>
</evidence>
<feature type="binding site" evidence="11">
    <location>
        <position position="150"/>
    </location>
    <ligand>
        <name>S-adenosyl-L-methionine</name>
        <dbReference type="ChEBI" id="CHEBI:59789"/>
    </ligand>
</feature>
<feature type="binding site" evidence="11">
    <location>
        <position position="91"/>
    </location>
    <ligand>
        <name>S-adenosyl-L-methionine</name>
        <dbReference type="ChEBI" id="CHEBI:59789"/>
    </ligand>
</feature>
<dbReference type="RefSeq" id="WP_102652957.1">
    <property type="nucleotide sequence ID" value="NZ_PNRF01000015.1"/>
</dbReference>
<feature type="binding site" evidence="11">
    <location>
        <position position="125"/>
    </location>
    <ligand>
        <name>S-adenosyl-L-methionine</name>
        <dbReference type="ChEBI" id="CHEBI:59789"/>
    </ligand>
</feature>
<evidence type="ECO:0000256" key="12">
    <source>
        <dbReference type="PIRSR" id="PIRSR005461-1"/>
    </source>
</evidence>
<evidence type="ECO:0000256" key="11">
    <source>
        <dbReference type="HAMAP-Rule" id="MF_01547"/>
    </source>
</evidence>
<dbReference type="PIRSF" id="PIRSF005461">
    <property type="entry name" value="23S_rRNA_mtase"/>
    <property type="match status" value="1"/>
</dbReference>
<evidence type="ECO:0000256" key="10">
    <source>
        <dbReference type="ARBA" id="ARBA00048970"/>
    </source>
</evidence>
<dbReference type="PANTHER" id="PTHR10920">
    <property type="entry name" value="RIBOSOMAL RNA METHYLTRANSFERASE"/>
    <property type="match status" value="1"/>
</dbReference>
<accession>A0A2N7U689</accession>
<dbReference type="HAMAP" id="MF_01547">
    <property type="entry name" value="RNA_methyltr_E"/>
    <property type="match status" value="1"/>
</dbReference>
<keyword evidence="1 11" id="KW-0698">rRNA processing</keyword>
<dbReference type="Pfam" id="PF01728">
    <property type="entry name" value="FtsJ"/>
    <property type="match status" value="1"/>
</dbReference>
<dbReference type="SUPFAM" id="SSF53335">
    <property type="entry name" value="S-adenosyl-L-methionine-dependent methyltransferases"/>
    <property type="match status" value="1"/>
</dbReference>
<keyword evidence="3 11" id="KW-0808">Transferase</keyword>
<gene>
    <name evidence="11" type="primary">rlmE</name>
    <name evidence="11" type="synonym">ftsJ</name>
    <name evidence="11" type="synonym">rrmJ</name>
    <name evidence="15" type="ORF">C1H69_08430</name>
</gene>